<evidence type="ECO:0000313" key="2">
    <source>
        <dbReference type="EMBL" id="CAE0685030.1"/>
    </source>
</evidence>
<evidence type="ECO:0000256" key="1">
    <source>
        <dbReference type="SAM" id="MobiDB-lite"/>
    </source>
</evidence>
<proteinExistence type="predicted"/>
<feature type="region of interest" description="Disordered" evidence="1">
    <location>
        <begin position="26"/>
        <end position="50"/>
    </location>
</feature>
<accession>A0A7S3ZJL8</accession>
<feature type="compositionally biased region" description="Basic and acidic residues" evidence="1">
    <location>
        <begin position="34"/>
        <end position="48"/>
    </location>
</feature>
<gene>
    <name evidence="2" type="ORF">PCAL00307_LOCUS464</name>
</gene>
<dbReference type="EMBL" id="HBIW01000555">
    <property type="protein sequence ID" value="CAE0685030.1"/>
    <property type="molecule type" value="Transcribed_RNA"/>
</dbReference>
<feature type="region of interest" description="Disordered" evidence="1">
    <location>
        <begin position="156"/>
        <end position="179"/>
    </location>
</feature>
<reference evidence="2" key="1">
    <citation type="submission" date="2021-01" db="EMBL/GenBank/DDBJ databases">
        <authorList>
            <person name="Corre E."/>
            <person name="Pelletier E."/>
            <person name="Niang G."/>
            <person name="Scheremetjew M."/>
            <person name="Finn R."/>
            <person name="Kale V."/>
            <person name="Holt S."/>
            <person name="Cochrane G."/>
            <person name="Meng A."/>
            <person name="Brown T."/>
            <person name="Cohen L."/>
        </authorList>
    </citation>
    <scope>NUCLEOTIDE SEQUENCE</scope>
    <source>
        <strain evidence="2">CCMP1756</strain>
    </source>
</reference>
<protein>
    <submittedName>
        <fullName evidence="2">Uncharacterized protein</fullName>
    </submittedName>
</protein>
<name>A0A7S3ZJL8_9STRA</name>
<organism evidence="2">
    <name type="scientific">Pelagomonas calceolata</name>
    <dbReference type="NCBI Taxonomy" id="35677"/>
    <lineage>
        <taxon>Eukaryota</taxon>
        <taxon>Sar</taxon>
        <taxon>Stramenopiles</taxon>
        <taxon>Ochrophyta</taxon>
        <taxon>Pelagophyceae</taxon>
        <taxon>Pelagomonadales</taxon>
        <taxon>Pelagomonadaceae</taxon>
        <taxon>Pelagomonas</taxon>
    </lineage>
</organism>
<dbReference type="AlphaFoldDB" id="A0A7S3ZJL8"/>
<sequence length="179" mass="18776">MRYPYVALCCAVVAHGFVFAPLPSQGRAPPRTVRRAEDDSKSDEKNNGDRLAPVEETLSAFVVGAVAAAGAGVEILDAGAVSSALLAGALVGFAAENENQYGFGMLARGLGKVGYSAFKAATEEKPPAEEPDLLKPADFEKRLRDVRAAREEDLRAVANAEPAKEDSLSELGADLSSKV</sequence>